<organism evidence="2 3">
    <name type="scientific">Actinoallomurus iriomotensis</name>
    <dbReference type="NCBI Taxonomy" id="478107"/>
    <lineage>
        <taxon>Bacteria</taxon>
        <taxon>Bacillati</taxon>
        <taxon>Actinomycetota</taxon>
        <taxon>Actinomycetes</taxon>
        <taxon>Streptosporangiales</taxon>
        <taxon>Thermomonosporaceae</taxon>
        <taxon>Actinoallomurus</taxon>
    </lineage>
</organism>
<evidence type="ECO:0000313" key="2">
    <source>
        <dbReference type="EMBL" id="GLY87707.1"/>
    </source>
</evidence>
<evidence type="ECO:0000256" key="1">
    <source>
        <dbReference type="SAM" id="MobiDB-lite"/>
    </source>
</evidence>
<accession>A0A9W6S8H9</accession>
<comment type="caution">
    <text evidence="2">The sequence shown here is derived from an EMBL/GenBank/DDBJ whole genome shotgun (WGS) entry which is preliminary data.</text>
</comment>
<dbReference type="Proteomes" id="UP001165074">
    <property type="component" value="Unassembled WGS sequence"/>
</dbReference>
<sequence>MPRELVTALERGELWRTVRSVSCGSWPVVAQQGEPVTVAEPVTAGEGRAAAEAPAHHRPSGQLRSTPVPVAAATSDHSWAGTVE</sequence>
<reference evidence="2" key="1">
    <citation type="submission" date="2023-03" db="EMBL/GenBank/DDBJ databases">
        <title>Actinoallomurus iriomotensis NBRC 103684.</title>
        <authorList>
            <person name="Ichikawa N."/>
            <person name="Sato H."/>
            <person name="Tonouchi N."/>
        </authorList>
    </citation>
    <scope>NUCLEOTIDE SEQUENCE</scope>
    <source>
        <strain evidence="2">NBRC 103684</strain>
    </source>
</reference>
<evidence type="ECO:0000313" key="3">
    <source>
        <dbReference type="Proteomes" id="UP001165074"/>
    </source>
</evidence>
<protein>
    <submittedName>
        <fullName evidence="2">Uncharacterized protein</fullName>
    </submittedName>
</protein>
<name>A0A9W6S8H9_9ACTN</name>
<gene>
    <name evidence="2" type="ORF">Airi02_056360</name>
</gene>
<dbReference type="EMBL" id="BSTK01000008">
    <property type="protein sequence ID" value="GLY87707.1"/>
    <property type="molecule type" value="Genomic_DNA"/>
</dbReference>
<dbReference type="AlphaFoldDB" id="A0A9W6S8H9"/>
<keyword evidence="3" id="KW-1185">Reference proteome</keyword>
<feature type="region of interest" description="Disordered" evidence="1">
    <location>
        <begin position="47"/>
        <end position="84"/>
    </location>
</feature>
<proteinExistence type="predicted"/>